<name>A0ABT4XW54_9RHOB</name>
<gene>
    <name evidence="4" type="ORF">PFY00_15795</name>
</gene>
<dbReference type="Pfam" id="PF02826">
    <property type="entry name" value="2-Hacid_dh_C"/>
    <property type="match status" value="1"/>
</dbReference>
<evidence type="ECO:0000259" key="3">
    <source>
        <dbReference type="Pfam" id="PF02826"/>
    </source>
</evidence>
<reference evidence="4 5" key="1">
    <citation type="submission" date="2023-01" db="EMBL/GenBank/DDBJ databases">
        <title>Thalassococcus onchidii sp. nov., isolated from a marine invertebrate from the South China Sea.</title>
        <authorList>
            <person name="Xu S."/>
            <person name="Liu Z."/>
            <person name="Xu Y."/>
        </authorList>
    </citation>
    <scope>NUCLEOTIDE SEQUENCE [LARGE SCALE GENOMIC DNA]</scope>
    <source>
        <strain evidence="4 5">KCTC 32084</strain>
    </source>
</reference>
<evidence type="ECO:0000256" key="1">
    <source>
        <dbReference type="ARBA" id="ARBA00023002"/>
    </source>
</evidence>
<dbReference type="SUPFAM" id="SSF51735">
    <property type="entry name" value="NAD(P)-binding Rossmann-fold domains"/>
    <property type="match status" value="1"/>
</dbReference>
<dbReference type="CDD" id="cd12164">
    <property type="entry name" value="GDH_like_2"/>
    <property type="match status" value="1"/>
</dbReference>
<evidence type="ECO:0000313" key="4">
    <source>
        <dbReference type="EMBL" id="MDA7426199.1"/>
    </source>
</evidence>
<keyword evidence="2" id="KW-0520">NAD</keyword>
<accession>A0ABT4XW54</accession>
<keyword evidence="5" id="KW-1185">Reference proteome</keyword>
<dbReference type="PANTHER" id="PTHR43333">
    <property type="entry name" value="2-HACID_DH_C DOMAIN-CONTAINING PROTEIN"/>
    <property type="match status" value="1"/>
</dbReference>
<proteinExistence type="predicted"/>
<organism evidence="4 5">
    <name type="scientific">Thalassococcus lentus</name>
    <dbReference type="NCBI Taxonomy" id="1210524"/>
    <lineage>
        <taxon>Bacteria</taxon>
        <taxon>Pseudomonadati</taxon>
        <taxon>Pseudomonadota</taxon>
        <taxon>Alphaproteobacteria</taxon>
        <taxon>Rhodobacterales</taxon>
        <taxon>Roseobacteraceae</taxon>
        <taxon>Thalassococcus</taxon>
    </lineage>
</organism>
<feature type="domain" description="D-isomer specific 2-hydroxyacid dehydrogenase NAD-binding" evidence="3">
    <location>
        <begin position="134"/>
        <end position="276"/>
    </location>
</feature>
<dbReference type="Gene3D" id="3.40.50.720">
    <property type="entry name" value="NAD(P)-binding Rossmann-like Domain"/>
    <property type="match status" value="2"/>
</dbReference>
<dbReference type="InterPro" id="IPR036291">
    <property type="entry name" value="NAD(P)-bd_dom_sf"/>
</dbReference>
<keyword evidence="1" id="KW-0560">Oxidoreductase</keyword>
<sequence>MSTTVLFAARDTRWDIYEPLLRAALDERGLDYRLGTDFEPQEVDYIVYAPDSHLQDFTPYTKLKAVLNLWAGVEGITGNQTLRAPLARMVDDQGLTQGMVEWVTGHVLRHHLGMDSHILNPDHAWSPNAPPLAPERPVTILGLGALGIACGQALAQLGFDVTGWSRTAKSVEGLRCLNGPEGLSDALTGAQIVVLLLPDTPHTQNILDAAAMAKLETGAAVINPGRGPLIDDEALLAALDSGQISHATLDVFRIEPLPEDHPFWAHPGITVTPHIASETRPATAAQVVADNIARGENGAPFLHLVDRAAGY</sequence>
<protein>
    <submittedName>
        <fullName evidence="4">Glyoxylate/hydroxypyruvate reductase A</fullName>
    </submittedName>
</protein>
<evidence type="ECO:0000256" key="2">
    <source>
        <dbReference type="ARBA" id="ARBA00023027"/>
    </source>
</evidence>
<dbReference type="PANTHER" id="PTHR43333:SF1">
    <property type="entry name" value="D-ISOMER SPECIFIC 2-HYDROXYACID DEHYDROGENASE NAD-BINDING DOMAIN-CONTAINING PROTEIN"/>
    <property type="match status" value="1"/>
</dbReference>
<dbReference type="RefSeq" id="WP_271433551.1">
    <property type="nucleotide sequence ID" value="NZ_JAQIOY010000007.1"/>
</dbReference>
<dbReference type="EMBL" id="JAQIOY010000007">
    <property type="protein sequence ID" value="MDA7426199.1"/>
    <property type="molecule type" value="Genomic_DNA"/>
</dbReference>
<dbReference type="InterPro" id="IPR006140">
    <property type="entry name" value="D-isomer_DH_NAD-bd"/>
</dbReference>
<comment type="caution">
    <text evidence="4">The sequence shown here is derived from an EMBL/GenBank/DDBJ whole genome shotgun (WGS) entry which is preliminary data.</text>
</comment>
<evidence type="ECO:0000313" key="5">
    <source>
        <dbReference type="Proteomes" id="UP001210720"/>
    </source>
</evidence>
<dbReference type="Proteomes" id="UP001210720">
    <property type="component" value="Unassembled WGS sequence"/>
</dbReference>